<reference evidence="2" key="1">
    <citation type="submission" date="2019-03" db="EMBL/GenBank/DDBJ databases">
        <title>Long read genome sequence of the mycoparasitic Pythium oligandrum ATCC 38472 isolated from sugarbeet rhizosphere.</title>
        <authorList>
            <person name="Gaulin E."/>
        </authorList>
    </citation>
    <scope>NUCLEOTIDE SEQUENCE</scope>
    <source>
        <strain evidence="2">ATCC 38472_TT</strain>
    </source>
</reference>
<dbReference type="PANTHER" id="PTHR35796">
    <property type="entry name" value="HYPOTHETICAL CYTOSOLIC PROTEIN"/>
    <property type="match status" value="1"/>
</dbReference>
<dbReference type="OrthoDB" id="72677at2759"/>
<evidence type="ECO:0000313" key="3">
    <source>
        <dbReference type="Proteomes" id="UP000794436"/>
    </source>
</evidence>
<feature type="coiled-coil region" evidence="1">
    <location>
        <begin position="93"/>
        <end position="120"/>
    </location>
</feature>
<dbReference type="PANTHER" id="PTHR35796:SF3">
    <property type="entry name" value="BHLH DOMAIN-CONTAINING PROTEIN"/>
    <property type="match status" value="1"/>
</dbReference>
<keyword evidence="1" id="KW-0175">Coiled coil</keyword>
<gene>
    <name evidence="2" type="ORF">Poli38472_004832</name>
</gene>
<dbReference type="EMBL" id="SPLM01000109">
    <property type="protein sequence ID" value="TMW59763.1"/>
    <property type="molecule type" value="Genomic_DNA"/>
</dbReference>
<evidence type="ECO:0008006" key="4">
    <source>
        <dbReference type="Google" id="ProtNLM"/>
    </source>
</evidence>
<organism evidence="2 3">
    <name type="scientific">Pythium oligandrum</name>
    <name type="common">Mycoparasitic fungus</name>
    <dbReference type="NCBI Taxonomy" id="41045"/>
    <lineage>
        <taxon>Eukaryota</taxon>
        <taxon>Sar</taxon>
        <taxon>Stramenopiles</taxon>
        <taxon>Oomycota</taxon>
        <taxon>Peronosporomycetes</taxon>
        <taxon>Pythiales</taxon>
        <taxon>Pythiaceae</taxon>
        <taxon>Pythium</taxon>
    </lineage>
</organism>
<proteinExistence type="predicted"/>
<keyword evidence="3" id="KW-1185">Reference proteome</keyword>
<sequence length="426" mass="48055">MDDTTDGMASMGAVFEDADLEILNGLVFDPLVGLEGDDGLLIDANEPVGGLFAEESVESTPSEGMRSANASILSEKRALCAIETGREKRVGTVKRQKLEIESLRVQIRDLEATLSQLQQMKASSTAPGNSEMMKEEAQWKEIAKRQRETRRFAEEDNSKLRLSIKNQSRVAHTLDKLMRKHFTLVSDVRSTPRLLHAVRLPQGGGAIFQSIYQDMKARPVQVDAMLQAFGLDQVRETFSDAQVRRHDTLCLEYKTCREFPFSYEATAEAMWKCVNAKQLPLRNGVYNSVMRSDTHCHTHFSVSLKAGRSDIAMDIYLVGKRVVQNDRVIHILESRAYTTGPVFRGKRVCLREQGYGVIEKNPLREARTTLVKSCMKGWVEVDDESPRDPEKHFKRLSSVLIASYHDNIESMTQAIENALMDIALKR</sequence>
<dbReference type="AlphaFoldDB" id="A0A8K1CB57"/>
<name>A0A8K1CB57_PYTOL</name>
<evidence type="ECO:0000313" key="2">
    <source>
        <dbReference type="EMBL" id="TMW59763.1"/>
    </source>
</evidence>
<comment type="caution">
    <text evidence="2">The sequence shown here is derived from an EMBL/GenBank/DDBJ whole genome shotgun (WGS) entry which is preliminary data.</text>
</comment>
<protein>
    <recommendedName>
        <fullName evidence="4">M96 mating-specific protein family</fullName>
    </recommendedName>
</protein>
<dbReference type="Proteomes" id="UP000794436">
    <property type="component" value="Unassembled WGS sequence"/>
</dbReference>
<accession>A0A8K1CB57</accession>
<evidence type="ECO:0000256" key="1">
    <source>
        <dbReference type="SAM" id="Coils"/>
    </source>
</evidence>